<dbReference type="RefSeq" id="WP_074063583.1">
    <property type="nucleotide sequence ID" value="NZ_CP017242.1"/>
</dbReference>
<keyword evidence="2 7" id="KW-0813">Transport</keyword>
<evidence type="ECO:0000256" key="6">
    <source>
        <dbReference type="ARBA" id="ARBA00023136"/>
    </source>
</evidence>
<comment type="similarity">
    <text evidence="7">Belongs to the binding-protein-dependent transport system permease family.</text>
</comment>
<keyword evidence="5 7" id="KW-1133">Transmembrane helix</keyword>
<evidence type="ECO:0000313" key="11">
    <source>
        <dbReference type="Proteomes" id="UP000185109"/>
    </source>
</evidence>
<keyword evidence="6 7" id="KW-0472">Membrane</keyword>
<geneLocation type="plasmid" evidence="9">
    <name>pRsp8C3a</name>
</geneLocation>
<dbReference type="Pfam" id="PF00528">
    <property type="entry name" value="BPD_transp_1"/>
    <property type="match status" value="1"/>
</dbReference>
<proteinExistence type="inferred from homology"/>
<feature type="transmembrane region" description="Helical" evidence="7">
    <location>
        <begin position="177"/>
        <end position="202"/>
    </location>
</feature>
<name>A0A1L5PAE9_RHIET</name>
<dbReference type="SUPFAM" id="SSF161098">
    <property type="entry name" value="MetI-like"/>
    <property type="match status" value="1"/>
</dbReference>
<dbReference type="InterPro" id="IPR035906">
    <property type="entry name" value="MetI-like_sf"/>
</dbReference>
<evidence type="ECO:0000259" key="8">
    <source>
        <dbReference type="PROSITE" id="PS50928"/>
    </source>
</evidence>
<keyword evidence="9" id="KW-0614">Plasmid</keyword>
<dbReference type="EMBL" id="CP017242">
    <property type="protein sequence ID" value="APO77159.1"/>
    <property type="molecule type" value="Genomic_DNA"/>
</dbReference>
<dbReference type="PANTHER" id="PTHR32243:SF18">
    <property type="entry name" value="INNER MEMBRANE ABC TRANSPORTER PERMEASE PROTEIN YCJP"/>
    <property type="match status" value="1"/>
</dbReference>
<protein>
    <submittedName>
        <fullName evidence="9">Sugar ABC transporter permease protein</fullName>
    </submittedName>
</protein>
<dbReference type="CDD" id="cd06261">
    <property type="entry name" value="TM_PBP2"/>
    <property type="match status" value="1"/>
</dbReference>
<feature type="transmembrane region" description="Helical" evidence="7">
    <location>
        <begin position="234"/>
        <end position="255"/>
    </location>
</feature>
<organism evidence="9 11">
    <name type="scientific">Rhizobium etli 8C-3</name>
    <dbReference type="NCBI Taxonomy" id="538025"/>
    <lineage>
        <taxon>Bacteria</taxon>
        <taxon>Pseudomonadati</taxon>
        <taxon>Pseudomonadota</taxon>
        <taxon>Alphaproteobacteria</taxon>
        <taxon>Hyphomicrobiales</taxon>
        <taxon>Rhizobiaceae</taxon>
        <taxon>Rhizobium/Agrobacterium group</taxon>
        <taxon>Rhizobium</taxon>
    </lineage>
</organism>
<evidence type="ECO:0000313" key="9">
    <source>
        <dbReference type="EMBL" id="APO77159.1"/>
    </source>
</evidence>
<reference evidence="9 11" key="1">
    <citation type="submission" date="2016-09" db="EMBL/GenBank/DDBJ databases">
        <title>The complete genome sequences of Rhizobium gallicum, symbiovars gallicum and phaseoli, symbionts associated to common bean (Phaseolus vulgaris).</title>
        <authorList>
            <person name="Bustos P."/>
            <person name="Santamaria R.I."/>
            <person name="Perez-Carrascal O.M."/>
            <person name="Juarez S."/>
            <person name="Lozano L."/>
            <person name="Martinez-Flores I."/>
            <person name="Martinez-Romero E."/>
            <person name="Cevallos M."/>
            <person name="Romero D."/>
            <person name="Davila G."/>
            <person name="Gonzalez V."/>
        </authorList>
    </citation>
    <scope>NUCLEOTIDE SEQUENCE [LARGE SCALE GENOMIC DNA]</scope>
    <source>
        <strain evidence="9 11">8C-3</strain>
        <plasmid evidence="11">Plasmid prsp8c3a</plasmid>
        <plasmid evidence="9">pRsp8C3a</plasmid>
    </source>
</reference>
<dbReference type="AlphaFoldDB" id="A0A1L5PAE9"/>
<dbReference type="GO" id="GO:0055085">
    <property type="term" value="P:transmembrane transport"/>
    <property type="evidence" value="ECO:0007669"/>
    <property type="project" value="InterPro"/>
</dbReference>
<dbReference type="GO" id="GO:0005886">
    <property type="term" value="C:plasma membrane"/>
    <property type="evidence" value="ECO:0007669"/>
    <property type="project" value="UniProtKB-SubCell"/>
</dbReference>
<dbReference type="EMBL" id="CP017242">
    <property type="protein sequence ID" value="APO77167.1"/>
    <property type="molecule type" value="Genomic_DNA"/>
</dbReference>
<sequence>MLKKILFYLILALILFVTLFPLYWVVTTSLKTLRDAFAMPPVWLFAPTLENYGKVLTNPAFIKGFANSMIISITASVLAIAIAAFAAYGIVQQGPERRRSLEGFVLSLRIAPVILFVIPTYYLSMRLGLLNSHGLLIAIYAFINIPFAISLLVTFFEEVPKEMREAGLMDGASELRVFWHIVLPVVRGGLVATFILCVLFTWNEFFIALVLSGRNTQTLPVTITSFLTFQGIEWGALTAAATLIMLPMIILGMLVQGTVVRGMAAGSVKG</sequence>
<evidence type="ECO:0000256" key="3">
    <source>
        <dbReference type="ARBA" id="ARBA00022475"/>
    </source>
</evidence>
<dbReference type="PROSITE" id="PS50928">
    <property type="entry name" value="ABC_TM1"/>
    <property type="match status" value="1"/>
</dbReference>
<feature type="transmembrane region" description="Helical" evidence="7">
    <location>
        <begin position="5"/>
        <end position="26"/>
    </location>
</feature>
<evidence type="ECO:0000256" key="4">
    <source>
        <dbReference type="ARBA" id="ARBA00022692"/>
    </source>
</evidence>
<accession>A0A1L5PAE9</accession>
<dbReference type="PANTHER" id="PTHR32243">
    <property type="entry name" value="MALTOSE TRANSPORT SYSTEM PERMEASE-RELATED"/>
    <property type="match status" value="1"/>
</dbReference>
<keyword evidence="3" id="KW-1003">Cell membrane</keyword>
<comment type="subcellular location">
    <subcellularLocation>
        <location evidence="1 7">Cell membrane</location>
        <topology evidence="1 7">Multi-pass membrane protein</topology>
    </subcellularLocation>
</comment>
<gene>
    <name evidence="9" type="ORF">AM571_PA00276</name>
    <name evidence="10" type="ORF">AM571_PA00284</name>
</gene>
<dbReference type="InterPro" id="IPR050901">
    <property type="entry name" value="BP-dep_ABC_trans_perm"/>
</dbReference>
<keyword evidence="4 7" id="KW-0812">Transmembrane</keyword>
<feature type="transmembrane region" description="Helical" evidence="7">
    <location>
        <begin position="69"/>
        <end position="91"/>
    </location>
</feature>
<geneLocation type="plasmid" evidence="11">
    <name>prsp8c3a</name>
</geneLocation>
<feature type="transmembrane region" description="Helical" evidence="7">
    <location>
        <begin position="135"/>
        <end position="156"/>
    </location>
</feature>
<evidence type="ECO:0000256" key="1">
    <source>
        <dbReference type="ARBA" id="ARBA00004651"/>
    </source>
</evidence>
<evidence type="ECO:0000256" key="5">
    <source>
        <dbReference type="ARBA" id="ARBA00022989"/>
    </source>
</evidence>
<dbReference type="Gene3D" id="1.10.3720.10">
    <property type="entry name" value="MetI-like"/>
    <property type="match status" value="1"/>
</dbReference>
<feature type="transmembrane region" description="Helical" evidence="7">
    <location>
        <begin position="103"/>
        <end position="123"/>
    </location>
</feature>
<evidence type="ECO:0000313" key="10">
    <source>
        <dbReference type="EMBL" id="APO77167.1"/>
    </source>
</evidence>
<feature type="domain" description="ABC transmembrane type-1" evidence="8">
    <location>
        <begin position="65"/>
        <end position="255"/>
    </location>
</feature>
<evidence type="ECO:0000256" key="2">
    <source>
        <dbReference type="ARBA" id="ARBA00022448"/>
    </source>
</evidence>
<evidence type="ECO:0000256" key="7">
    <source>
        <dbReference type="RuleBase" id="RU363032"/>
    </source>
</evidence>
<dbReference type="Proteomes" id="UP000185109">
    <property type="component" value="Plasmid pRsp8C3a"/>
</dbReference>
<dbReference type="InterPro" id="IPR000515">
    <property type="entry name" value="MetI-like"/>
</dbReference>